<evidence type="ECO:0000256" key="1">
    <source>
        <dbReference type="SAM" id="MobiDB-lite"/>
    </source>
</evidence>
<reference evidence="2 3" key="1">
    <citation type="journal article" date="2021" name="Genome Biol.">
        <title>AFLAP: assembly-free linkage analysis pipeline using k-mers from genome sequencing data.</title>
        <authorList>
            <person name="Fletcher K."/>
            <person name="Zhang L."/>
            <person name="Gil J."/>
            <person name="Han R."/>
            <person name="Cavanaugh K."/>
            <person name="Michelmore R."/>
        </authorList>
    </citation>
    <scope>NUCLEOTIDE SEQUENCE [LARGE SCALE GENOMIC DNA]</scope>
    <source>
        <strain evidence="2 3">SF5</strain>
    </source>
</reference>
<name>A0A976FP33_BRELC</name>
<feature type="region of interest" description="Disordered" evidence="1">
    <location>
        <begin position="1"/>
        <end position="36"/>
    </location>
</feature>
<evidence type="ECO:0000313" key="2">
    <source>
        <dbReference type="EMBL" id="TDH70165.1"/>
    </source>
</evidence>
<dbReference type="EMBL" id="SHOA02000010">
    <property type="protein sequence ID" value="TDH70165.1"/>
    <property type="molecule type" value="Genomic_DNA"/>
</dbReference>
<protein>
    <recommendedName>
        <fullName evidence="4">NADH dehydrogenase</fullName>
    </recommendedName>
</protein>
<organism evidence="2 3">
    <name type="scientific">Bremia lactucae</name>
    <name type="common">Lettuce downy mildew</name>
    <dbReference type="NCBI Taxonomy" id="4779"/>
    <lineage>
        <taxon>Eukaryota</taxon>
        <taxon>Sar</taxon>
        <taxon>Stramenopiles</taxon>
        <taxon>Oomycota</taxon>
        <taxon>Peronosporomycetes</taxon>
        <taxon>Peronosporales</taxon>
        <taxon>Peronosporaceae</taxon>
        <taxon>Bremia</taxon>
    </lineage>
</organism>
<keyword evidence="3" id="KW-1185">Reference proteome</keyword>
<comment type="caution">
    <text evidence="2">The sequence shown here is derived from an EMBL/GenBank/DDBJ whole genome shotgun (WGS) entry which is preliminary data.</text>
</comment>
<dbReference type="Proteomes" id="UP000294530">
    <property type="component" value="Unassembled WGS sequence"/>
</dbReference>
<dbReference type="OrthoDB" id="3244603at2759"/>
<dbReference type="GeneID" id="94347747"/>
<accession>A0A976FP33</accession>
<evidence type="ECO:0008006" key="4">
    <source>
        <dbReference type="Google" id="ProtNLM"/>
    </source>
</evidence>
<proteinExistence type="predicted"/>
<dbReference type="RefSeq" id="XP_067819664.1">
    <property type="nucleotide sequence ID" value="XM_067962076.1"/>
</dbReference>
<gene>
    <name evidence="2" type="ORF">CCR75_003985</name>
</gene>
<dbReference type="AlphaFoldDB" id="A0A976FP33"/>
<feature type="compositionally biased region" description="Polar residues" evidence="1">
    <location>
        <begin position="1"/>
        <end position="20"/>
    </location>
</feature>
<evidence type="ECO:0000313" key="3">
    <source>
        <dbReference type="Proteomes" id="UP000294530"/>
    </source>
</evidence>
<sequence length="85" mass="9811">MWTRQLINVTKTARSTSTSWWKRAPSSMESHQDESKQTENFQLVIVGTGWAGYQLFTQCRKHLVDIEESVGRRVDLVVVSKRNVS</sequence>
<dbReference type="KEGG" id="blac:94347747"/>